<organism evidence="1 2">
    <name type="scientific">Metabacillus arenae</name>
    <dbReference type="NCBI Taxonomy" id="2771434"/>
    <lineage>
        <taxon>Bacteria</taxon>
        <taxon>Bacillati</taxon>
        <taxon>Bacillota</taxon>
        <taxon>Bacilli</taxon>
        <taxon>Bacillales</taxon>
        <taxon>Bacillaceae</taxon>
        <taxon>Metabacillus</taxon>
    </lineage>
</organism>
<evidence type="ECO:0000313" key="1">
    <source>
        <dbReference type="EMBL" id="MBD1383286.1"/>
    </source>
</evidence>
<comment type="caution">
    <text evidence="1">The sequence shown here is derived from an EMBL/GenBank/DDBJ whole genome shotgun (WGS) entry which is preliminary data.</text>
</comment>
<dbReference type="AlphaFoldDB" id="A0A926NSU0"/>
<evidence type="ECO:0008006" key="3">
    <source>
        <dbReference type="Google" id="ProtNLM"/>
    </source>
</evidence>
<dbReference type="EMBL" id="JACXAI010000050">
    <property type="protein sequence ID" value="MBD1383286.1"/>
    <property type="molecule type" value="Genomic_DNA"/>
</dbReference>
<keyword evidence="2" id="KW-1185">Reference proteome</keyword>
<gene>
    <name evidence="1" type="ORF">IC621_24165</name>
</gene>
<proteinExistence type="predicted"/>
<dbReference type="Proteomes" id="UP000626844">
    <property type="component" value="Unassembled WGS sequence"/>
</dbReference>
<reference evidence="1" key="1">
    <citation type="submission" date="2020-09" db="EMBL/GenBank/DDBJ databases">
        <title>A novel bacterium of genus Bacillus, isolated from South China Sea.</title>
        <authorList>
            <person name="Huang H."/>
            <person name="Mo K."/>
            <person name="Hu Y."/>
        </authorList>
    </citation>
    <scope>NUCLEOTIDE SEQUENCE</scope>
    <source>
        <strain evidence="1">IB182487</strain>
    </source>
</reference>
<protein>
    <recommendedName>
        <fullName evidence="3">WYL domain-containing protein</fullName>
    </recommendedName>
</protein>
<name>A0A926NSU0_9BACI</name>
<sequence>MDLLTKAFAEQKPLEIVYLAKDSQLSQRVIFIKQMNNHSILAYCCLKKEYRRFMINQILAIKIKNFSN</sequence>
<dbReference type="RefSeq" id="WP_191162312.1">
    <property type="nucleotide sequence ID" value="NZ_JACXAI010000050.1"/>
</dbReference>
<accession>A0A926NSU0</accession>
<evidence type="ECO:0000313" key="2">
    <source>
        <dbReference type="Proteomes" id="UP000626844"/>
    </source>
</evidence>